<dbReference type="PANTHER" id="PTHR42881:SF13">
    <property type="entry name" value="PROLYL ENDOPEPTIDASE"/>
    <property type="match status" value="1"/>
</dbReference>
<dbReference type="Proteomes" id="UP000637769">
    <property type="component" value="Unassembled WGS sequence"/>
</dbReference>
<dbReference type="Gene3D" id="3.40.50.1820">
    <property type="entry name" value="alpha/beta hydrolase"/>
    <property type="match status" value="1"/>
</dbReference>
<reference evidence="8" key="1">
    <citation type="journal article" date="2019" name="Int. J. Syst. Evol. Microbiol.">
        <title>The Global Catalogue of Microorganisms (GCM) 10K type strain sequencing project: providing services to taxonomists for standard genome sequencing and annotation.</title>
        <authorList>
            <consortium name="The Broad Institute Genomics Platform"/>
            <consortium name="The Broad Institute Genome Sequencing Center for Infectious Disease"/>
            <person name="Wu L."/>
            <person name="Ma J."/>
        </authorList>
    </citation>
    <scope>NUCLEOTIDE SEQUENCE [LARGE SCALE GENOMIC DNA]</scope>
    <source>
        <strain evidence="8">CCM 7132</strain>
    </source>
</reference>
<evidence type="ECO:0000313" key="8">
    <source>
        <dbReference type="Proteomes" id="UP000637769"/>
    </source>
</evidence>
<feature type="chain" id="PRO_5047478292" evidence="4">
    <location>
        <begin position="27"/>
        <end position="708"/>
    </location>
</feature>
<evidence type="ECO:0000259" key="5">
    <source>
        <dbReference type="Pfam" id="PF00326"/>
    </source>
</evidence>
<dbReference type="InterPro" id="IPR001375">
    <property type="entry name" value="Peptidase_S9_cat"/>
</dbReference>
<keyword evidence="2" id="KW-0378">Hydrolase</keyword>
<sequence length="708" mass="78714">MRRILLAMTSLVCTSLIGLVPLQAKADPAAVPSRTVLEQVEGKEALDWVRAQNSRSASVLQSDPRYQRFYDAVLKVEQAPGRLPLPDLQGGQIWNFWQDAAHPKGVWRVASEASYAQPSPVWKTAIDLDALSRQEQKDWVFQGADCLEPEARRCLIALSLSGEDAAVYREFDTTTNSFVADGFDLPRSKQRVTWLDRDTLLVSRDWGAGSMTRSGYPFSVRLVKRGQPLEAAKEIYRGDEGDMIVEPQVMHDQTGRQIAIIQRNLDFFRSEYRVYDPATGSLTQIALPQKIGYLGFYDGKLILRLDQDWVSGAHFARGSIVAVDPAAPGKAPVLVFAPDKSETTADIGVTSKGVIAVVYRDVQPSVRLYSPTGKNGSWQEKYFILPRMSSATLQSSSPSVSHAYLRVEGYIIPPELWSFDSADGSSRKIKTTPALFDAKGLKTEQFWVKSSDGVEIPYFVTHRRDWKMDDHNPVLFTAYGGFDLSYLPTYYADIGKTWLEHGGVYVVGNIRGGGEFGPAWHEAAMKSGRQHAYDDFAAIGRDLATRHIADKDHLGIRGRSNGGLLMGVEFTQHPELWKAVIIGVPLLDMENFETMAAGASWAAEYGHMADPAESPFLKRISPLQQLKKDVAYPVPFIFTSTKDDRVGPVHARLFAARLAELGKPFFYYEDTEGGHAGTVNAREIAHERALEAVYLFRSLIDQDAASKH</sequence>
<dbReference type="SUPFAM" id="SSF53474">
    <property type="entry name" value="alpha/beta-Hydrolases"/>
    <property type="match status" value="1"/>
</dbReference>
<dbReference type="Pfam" id="PF02897">
    <property type="entry name" value="Peptidase_S9_N"/>
    <property type="match status" value="1"/>
</dbReference>
<gene>
    <name evidence="7" type="ORF">GCM10007207_23330</name>
</gene>
<proteinExistence type="predicted"/>
<feature type="signal peptide" evidence="4">
    <location>
        <begin position="1"/>
        <end position="26"/>
    </location>
</feature>
<keyword evidence="8" id="KW-1185">Reference proteome</keyword>
<evidence type="ECO:0000256" key="1">
    <source>
        <dbReference type="ARBA" id="ARBA00022670"/>
    </source>
</evidence>
<keyword evidence="1" id="KW-0645">Protease</keyword>
<dbReference type="InterPro" id="IPR023302">
    <property type="entry name" value="Pept_S9A_N"/>
</dbReference>
<feature type="domain" description="Peptidase S9A N-terminal" evidence="6">
    <location>
        <begin position="37"/>
        <end position="431"/>
    </location>
</feature>
<evidence type="ECO:0000256" key="3">
    <source>
        <dbReference type="ARBA" id="ARBA00022825"/>
    </source>
</evidence>
<evidence type="ECO:0000259" key="6">
    <source>
        <dbReference type="Pfam" id="PF02897"/>
    </source>
</evidence>
<feature type="domain" description="Peptidase S9 prolyl oligopeptidase catalytic" evidence="5">
    <location>
        <begin position="498"/>
        <end position="695"/>
    </location>
</feature>
<keyword evidence="4" id="KW-0732">Signal</keyword>
<dbReference type="Pfam" id="PF00326">
    <property type="entry name" value="Peptidase_S9"/>
    <property type="match status" value="1"/>
</dbReference>
<keyword evidence="3" id="KW-0720">Serine protease</keyword>
<comment type="caution">
    <text evidence="7">The sequence shown here is derived from an EMBL/GenBank/DDBJ whole genome shotgun (WGS) entry which is preliminary data.</text>
</comment>
<dbReference type="InterPro" id="IPR002470">
    <property type="entry name" value="Peptidase_S9A"/>
</dbReference>
<dbReference type="InterPro" id="IPR051167">
    <property type="entry name" value="Prolyl_oligopep/macrocyclase"/>
</dbReference>
<dbReference type="PANTHER" id="PTHR42881">
    <property type="entry name" value="PROLYL ENDOPEPTIDASE"/>
    <property type="match status" value="1"/>
</dbReference>
<evidence type="ECO:0000256" key="2">
    <source>
        <dbReference type="ARBA" id="ARBA00022801"/>
    </source>
</evidence>
<dbReference type="RefSeq" id="WP_229719850.1">
    <property type="nucleotide sequence ID" value="NZ_BMCH01000006.1"/>
</dbReference>
<dbReference type="EMBL" id="BMCH01000006">
    <property type="protein sequence ID" value="GGC37076.1"/>
    <property type="molecule type" value="Genomic_DNA"/>
</dbReference>
<dbReference type="PRINTS" id="PR00862">
    <property type="entry name" value="PROLIGOPTASE"/>
</dbReference>
<dbReference type="SUPFAM" id="SSF50993">
    <property type="entry name" value="Peptidase/esterase 'gauge' domain"/>
    <property type="match status" value="1"/>
</dbReference>
<accession>A0ABQ1M9U8</accession>
<dbReference type="InterPro" id="IPR029058">
    <property type="entry name" value="AB_hydrolase_fold"/>
</dbReference>
<name>A0ABQ1M9U8_9PROT</name>
<dbReference type="Gene3D" id="2.130.10.120">
    <property type="entry name" value="Prolyl oligopeptidase, N-terminal domain"/>
    <property type="match status" value="1"/>
</dbReference>
<protein>
    <submittedName>
        <fullName evidence="7">Peptidase y4nA</fullName>
    </submittedName>
</protein>
<evidence type="ECO:0000256" key="4">
    <source>
        <dbReference type="SAM" id="SignalP"/>
    </source>
</evidence>
<evidence type="ECO:0000313" key="7">
    <source>
        <dbReference type="EMBL" id="GGC37076.1"/>
    </source>
</evidence>
<organism evidence="7 8">
    <name type="scientific">Asaia siamensis</name>
    <dbReference type="NCBI Taxonomy" id="110479"/>
    <lineage>
        <taxon>Bacteria</taxon>
        <taxon>Pseudomonadati</taxon>
        <taxon>Pseudomonadota</taxon>
        <taxon>Alphaproteobacteria</taxon>
        <taxon>Acetobacterales</taxon>
        <taxon>Acetobacteraceae</taxon>
        <taxon>Asaia</taxon>
    </lineage>
</organism>